<evidence type="ECO:0000313" key="2">
    <source>
        <dbReference type="EMBL" id="CAA9558145.1"/>
    </source>
</evidence>
<sequence length="114" mass="12969">GSRGHQLHREPRPSMAVRAVSVTARDGALVHPGGRRPASVRQAALPEGGEVRLRHRDRQRMGDPYHFQRCRARRPRRAVRTRPARAENRQDSTRAGRRSRPPGQAPQASRKRHL</sequence>
<evidence type="ECO:0000256" key="1">
    <source>
        <dbReference type="SAM" id="MobiDB-lite"/>
    </source>
</evidence>
<dbReference type="EMBL" id="CADCWL010000062">
    <property type="protein sequence ID" value="CAA9558145.1"/>
    <property type="molecule type" value="Genomic_DNA"/>
</dbReference>
<organism evidence="2">
    <name type="scientific">uncultured Thermomicrobiales bacterium</name>
    <dbReference type="NCBI Taxonomy" id="1645740"/>
    <lineage>
        <taxon>Bacteria</taxon>
        <taxon>Pseudomonadati</taxon>
        <taxon>Thermomicrobiota</taxon>
        <taxon>Thermomicrobia</taxon>
        <taxon>Thermomicrobiales</taxon>
        <taxon>environmental samples</taxon>
    </lineage>
</organism>
<gene>
    <name evidence="2" type="ORF">AVDCRST_MAG19-1400</name>
</gene>
<accession>A0A6J4URZ2</accession>
<dbReference type="AlphaFoldDB" id="A0A6J4URZ2"/>
<proteinExistence type="predicted"/>
<feature type="non-terminal residue" evidence="2">
    <location>
        <position position="114"/>
    </location>
</feature>
<reference evidence="2" key="1">
    <citation type="submission" date="2020-02" db="EMBL/GenBank/DDBJ databases">
        <authorList>
            <person name="Meier V. D."/>
        </authorList>
    </citation>
    <scope>NUCLEOTIDE SEQUENCE</scope>
    <source>
        <strain evidence="2">AVDCRST_MAG19</strain>
    </source>
</reference>
<feature type="compositionally biased region" description="Basic and acidic residues" evidence="1">
    <location>
        <begin position="84"/>
        <end position="94"/>
    </location>
</feature>
<feature type="compositionally biased region" description="Basic residues" evidence="1">
    <location>
        <begin position="68"/>
        <end position="83"/>
    </location>
</feature>
<name>A0A6J4URZ2_9BACT</name>
<feature type="non-terminal residue" evidence="2">
    <location>
        <position position="1"/>
    </location>
</feature>
<feature type="region of interest" description="Disordered" evidence="1">
    <location>
        <begin position="26"/>
        <end position="114"/>
    </location>
</feature>
<protein>
    <submittedName>
        <fullName evidence="2">Uncharacterized protein</fullName>
    </submittedName>
</protein>